<keyword evidence="4" id="KW-0808">Transferase</keyword>
<feature type="transmembrane region" description="Helical" evidence="1">
    <location>
        <begin position="244"/>
        <end position="262"/>
    </location>
</feature>
<reference evidence="4 5" key="1">
    <citation type="submission" date="2018-08" db="EMBL/GenBank/DDBJ databases">
        <authorList>
            <person name="Lee Y."/>
            <person name="Kakembo D."/>
        </authorList>
    </citation>
    <scope>NUCLEOTIDE SEQUENCE [LARGE SCALE GENOMIC DNA]</scope>
    <source>
        <strain evidence="4 5">JBCS1880</strain>
    </source>
</reference>
<evidence type="ECO:0000313" key="5">
    <source>
        <dbReference type="Proteomes" id="UP000258127"/>
    </source>
</evidence>
<keyword evidence="5" id="KW-1185">Reference proteome</keyword>
<organism evidence="4 5">
    <name type="scientific">Pseudomonas parafulva</name>
    <dbReference type="NCBI Taxonomy" id="157782"/>
    <lineage>
        <taxon>Bacteria</taxon>
        <taxon>Pseudomonadati</taxon>
        <taxon>Pseudomonadota</taxon>
        <taxon>Gammaproteobacteria</taxon>
        <taxon>Pseudomonadales</taxon>
        <taxon>Pseudomonadaceae</taxon>
        <taxon>Pseudomonas</taxon>
    </lineage>
</organism>
<dbReference type="InterPro" id="IPR043968">
    <property type="entry name" value="SGNH"/>
</dbReference>
<dbReference type="Proteomes" id="UP000258127">
    <property type="component" value="Chromosome"/>
</dbReference>
<feature type="transmembrane region" description="Helical" evidence="1">
    <location>
        <begin position="7"/>
        <end position="24"/>
    </location>
</feature>
<feature type="transmembrane region" description="Helical" evidence="1">
    <location>
        <begin position="30"/>
        <end position="51"/>
    </location>
</feature>
<feature type="transmembrane region" description="Helical" evidence="1">
    <location>
        <begin position="220"/>
        <end position="238"/>
    </location>
</feature>
<keyword evidence="1" id="KW-1133">Transmembrane helix</keyword>
<feature type="transmembrane region" description="Helical" evidence="1">
    <location>
        <begin position="274"/>
        <end position="295"/>
    </location>
</feature>
<evidence type="ECO:0000259" key="2">
    <source>
        <dbReference type="Pfam" id="PF01757"/>
    </source>
</evidence>
<dbReference type="PANTHER" id="PTHR23028:SF53">
    <property type="entry name" value="ACYL_TRANSF_3 DOMAIN-CONTAINING PROTEIN"/>
    <property type="match status" value="1"/>
</dbReference>
<dbReference type="InterPro" id="IPR002656">
    <property type="entry name" value="Acyl_transf_3_dom"/>
</dbReference>
<proteinExistence type="predicted"/>
<evidence type="ECO:0000259" key="3">
    <source>
        <dbReference type="Pfam" id="PF19040"/>
    </source>
</evidence>
<feature type="transmembrane region" description="Helical" evidence="1">
    <location>
        <begin position="165"/>
        <end position="184"/>
    </location>
</feature>
<dbReference type="PANTHER" id="PTHR23028">
    <property type="entry name" value="ACETYLTRANSFERASE"/>
    <property type="match status" value="1"/>
</dbReference>
<dbReference type="AlphaFoldDB" id="A0AAI8KCR7"/>
<feature type="domain" description="SGNH" evidence="3">
    <location>
        <begin position="388"/>
        <end position="625"/>
    </location>
</feature>
<gene>
    <name evidence="4" type="ORF">DZC75_15800</name>
</gene>
<feature type="transmembrane region" description="Helical" evidence="1">
    <location>
        <begin position="301"/>
        <end position="323"/>
    </location>
</feature>
<keyword evidence="4" id="KW-0012">Acyltransferase</keyword>
<feature type="transmembrane region" description="Helical" evidence="1">
    <location>
        <begin position="72"/>
        <end position="91"/>
    </location>
</feature>
<dbReference type="GO" id="GO:0016747">
    <property type="term" value="F:acyltransferase activity, transferring groups other than amino-acyl groups"/>
    <property type="evidence" value="ECO:0007669"/>
    <property type="project" value="InterPro"/>
</dbReference>
<protein>
    <submittedName>
        <fullName evidence="4">Acyltransferase</fullName>
    </submittedName>
</protein>
<dbReference type="GO" id="GO:0016020">
    <property type="term" value="C:membrane"/>
    <property type="evidence" value="ECO:0007669"/>
    <property type="project" value="TreeGrafter"/>
</dbReference>
<dbReference type="GO" id="GO:0009103">
    <property type="term" value="P:lipopolysaccharide biosynthetic process"/>
    <property type="evidence" value="ECO:0007669"/>
    <property type="project" value="TreeGrafter"/>
</dbReference>
<dbReference type="EMBL" id="CP031641">
    <property type="protein sequence ID" value="AXO89396.1"/>
    <property type="molecule type" value="Genomic_DNA"/>
</dbReference>
<dbReference type="Pfam" id="PF19040">
    <property type="entry name" value="SGNH"/>
    <property type="match status" value="1"/>
</dbReference>
<feature type="transmembrane region" description="Helical" evidence="1">
    <location>
        <begin position="335"/>
        <end position="358"/>
    </location>
</feature>
<evidence type="ECO:0000256" key="1">
    <source>
        <dbReference type="SAM" id="Phobius"/>
    </source>
</evidence>
<feature type="domain" description="Acyltransferase 3" evidence="2">
    <location>
        <begin position="6"/>
        <end position="319"/>
    </location>
</feature>
<accession>A0AAI8KCR7</accession>
<evidence type="ECO:0000313" key="4">
    <source>
        <dbReference type="EMBL" id="AXO89396.1"/>
    </source>
</evidence>
<dbReference type="Pfam" id="PF01757">
    <property type="entry name" value="Acyl_transf_3"/>
    <property type="match status" value="1"/>
</dbReference>
<keyword evidence="1" id="KW-0472">Membrane</keyword>
<dbReference type="InterPro" id="IPR050879">
    <property type="entry name" value="Acyltransferase_3"/>
</dbReference>
<sequence length="632" mass="69717">MPFYKSISSLRALAVVFVVLYHFKIPGFDAGFIGVDLFFVISGFLMTRLIIGGLQAERFSLIAFYAARARRIIPALALLCLTLTLLGYFFLATDDYRELLRTIKESLLFSSNHYFARDGSYFDAPLHENWLLHTWSLSVEWQFYLLYPLILMALAKCCAMHTLKWLVAVLGVCSLALSSVYSFSHPVASFFFLPTRAWEMIAGGLVFLFPLSLSPRGKSVCESAGLLVIAGSMIVLSADTAWPGYMALLPVIGAALVIQANANSAFAVTPPLQYLGKISYSVYLWHWPLVVVLYTCGLLDSTTAVGCAILLTLALGALSYHAVEARTRPLTRPALGLLRYAGIGVLVTAIAVITGSVIKHQPALRWVQDEEQPHYKSVLYTQHCNSNAFGADECVLGEGTINAIILGDSHAQSTAAALMLENPGAALGWARAGCPTLLDFQMGNKEVEEQCKRFNADKFSQLEQAYPGVPLFLFSRAGLYSDQRRPSGYSLYFAGNKHQKAPAYERSFIQAYTDTVCSLAKQRPVYVLKPVPEMPFNVFKGLNLHKRIFGDSTDISAPLEDYFERNRLALKAIETATAHCNVIALDPVPYLCPDGECLGSKDGVPLYFDDNHLVDAGNQQMRRVFSGLLNRP</sequence>
<feature type="transmembrane region" description="Helical" evidence="1">
    <location>
        <begin position="141"/>
        <end position="158"/>
    </location>
</feature>
<feature type="transmembrane region" description="Helical" evidence="1">
    <location>
        <begin position="196"/>
        <end position="213"/>
    </location>
</feature>
<keyword evidence="1" id="KW-0812">Transmembrane</keyword>
<name>A0AAI8KCR7_9PSED</name>